<keyword evidence="2" id="KW-1133">Transmembrane helix</keyword>
<dbReference type="SUPFAM" id="SSF74653">
    <property type="entry name" value="TolA/TonB C-terminal domain"/>
    <property type="match status" value="1"/>
</dbReference>
<feature type="compositionally biased region" description="Pro residues" evidence="1">
    <location>
        <begin position="1"/>
        <end position="11"/>
    </location>
</feature>
<dbReference type="EMBL" id="BSOY01000071">
    <property type="protein sequence ID" value="GLS02464.1"/>
    <property type="molecule type" value="Genomic_DNA"/>
</dbReference>
<feature type="transmembrane region" description="Helical" evidence="2">
    <location>
        <begin position="26"/>
        <end position="45"/>
    </location>
</feature>
<proteinExistence type="predicted"/>
<gene>
    <name evidence="4" type="ORF">GCM10007859_24880</name>
</gene>
<dbReference type="Pfam" id="PF03544">
    <property type="entry name" value="TonB_C"/>
    <property type="match status" value="1"/>
</dbReference>
<name>A0ABQ6BLY7_9CAUL</name>
<protein>
    <recommendedName>
        <fullName evidence="3">TonB C-terminal domain-containing protein</fullName>
    </recommendedName>
</protein>
<evidence type="ECO:0000313" key="4">
    <source>
        <dbReference type="EMBL" id="GLS02464.1"/>
    </source>
</evidence>
<feature type="region of interest" description="Disordered" evidence="1">
    <location>
        <begin position="1"/>
        <end position="20"/>
    </location>
</feature>
<dbReference type="Proteomes" id="UP001156921">
    <property type="component" value="Unassembled WGS sequence"/>
</dbReference>
<reference evidence="5" key="1">
    <citation type="journal article" date="2019" name="Int. J. Syst. Evol. Microbiol.">
        <title>The Global Catalogue of Microorganisms (GCM) 10K type strain sequencing project: providing services to taxonomists for standard genome sequencing and annotation.</title>
        <authorList>
            <consortium name="The Broad Institute Genomics Platform"/>
            <consortium name="The Broad Institute Genome Sequencing Center for Infectious Disease"/>
            <person name="Wu L."/>
            <person name="Ma J."/>
        </authorList>
    </citation>
    <scope>NUCLEOTIDE SEQUENCE [LARGE SCALE GENOMIC DNA]</scope>
    <source>
        <strain evidence="5">NBRC 110107</strain>
    </source>
</reference>
<keyword evidence="5" id="KW-1185">Reference proteome</keyword>
<dbReference type="Gene3D" id="3.30.1150.10">
    <property type="match status" value="1"/>
</dbReference>
<feature type="domain" description="TonB C-terminal" evidence="3">
    <location>
        <begin position="101"/>
        <end position="180"/>
    </location>
</feature>
<accession>A0ABQ6BLY7</accession>
<feature type="region of interest" description="Disordered" evidence="1">
    <location>
        <begin position="69"/>
        <end position="89"/>
    </location>
</feature>
<feature type="compositionally biased region" description="Pro residues" evidence="1">
    <location>
        <begin position="69"/>
        <end position="82"/>
    </location>
</feature>
<keyword evidence="2" id="KW-0812">Transmembrane</keyword>
<comment type="caution">
    <text evidence="4">The sequence shown here is derived from an EMBL/GenBank/DDBJ whole genome shotgun (WGS) entry which is preliminary data.</text>
</comment>
<keyword evidence="2" id="KW-0472">Membrane</keyword>
<organism evidence="4 5">
    <name type="scientific">Brevundimonas denitrificans</name>
    <dbReference type="NCBI Taxonomy" id="1443434"/>
    <lineage>
        <taxon>Bacteria</taxon>
        <taxon>Pseudomonadati</taxon>
        <taxon>Pseudomonadota</taxon>
        <taxon>Alphaproteobacteria</taxon>
        <taxon>Caulobacterales</taxon>
        <taxon>Caulobacteraceae</taxon>
        <taxon>Brevundimonas</taxon>
    </lineage>
</organism>
<evidence type="ECO:0000256" key="2">
    <source>
        <dbReference type="SAM" id="Phobius"/>
    </source>
</evidence>
<evidence type="ECO:0000313" key="5">
    <source>
        <dbReference type="Proteomes" id="UP001156921"/>
    </source>
</evidence>
<dbReference type="InterPro" id="IPR037682">
    <property type="entry name" value="TonB_C"/>
</dbReference>
<evidence type="ECO:0000259" key="3">
    <source>
        <dbReference type="Pfam" id="PF03544"/>
    </source>
</evidence>
<sequence>MGPWNPAPPEPEAPEPKRRDSRARRLLLIVALIALVAFLALYVVGARFTLREVTYDEHSVDLEIIEPLPPPVAQPAVPPPPKSSTGPNGEMLRHPEWVKQPAPDFPALAMRRGVEQGAVVLRCETLATGQFGACEALSEIPAGAGLAEAALAATRQARVRPYSIDGFETDSEVTFTVRFRMAPEP</sequence>
<evidence type="ECO:0000256" key="1">
    <source>
        <dbReference type="SAM" id="MobiDB-lite"/>
    </source>
</evidence>